<feature type="compositionally biased region" description="Basic and acidic residues" evidence="2">
    <location>
        <begin position="711"/>
        <end position="724"/>
    </location>
</feature>
<feature type="compositionally biased region" description="Basic and acidic residues" evidence="2">
    <location>
        <begin position="165"/>
        <end position="176"/>
    </location>
</feature>
<dbReference type="Pfam" id="PF05183">
    <property type="entry name" value="RdRP"/>
    <property type="match status" value="1"/>
</dbReference>
<feature type="region of interest" description="Disordered" evidence="2">
    <location>
        <begin position="245"/>
        <end position="289"/>
    </location>
</feature>
<evidence type="ECO:0000256" key="1">
    <source>
        <dbReference type="RuleBase" id="RU363098"/>
    </source>
</evidence>
<comment type="catalytic activity">
    <reaction evidence="1">
        <text>RNA(n) + a ribonucleoside 5'-triphosphate = RNA(n+1) + diphosphate</text>
        <dbReference type="Rhea" id="RHEA:21248"/>
        <dbReference type="Rhea" id="RHEA-COMP:14527"/>
        <dbReference type="Rhea" id="RHEA-COMP:17342"/>
        <dbReference type="ChEBI" id="CHEBI:33019"/>
        <dbReference type="ChEBI" id="CHEBI:61557"/>
        <dbReference type="ChEBI" id="CHEBI:140395"/>
        <dbReference type="EC" id="2.7.7.48"/>
    </reaction>
</comment>
<keyword evidence="1" id="KW-0694">RNA-binding</keyword>
<feature type="compositionally biased region" description="Polar residues" evidence="2">
    <location>
        <begin position="245"/>
        <end position="254"/>
    </location>
</feature>
<dbReference type="GO" id="GO:0003968">
    <property type="term" value="F:RNA-directed RNA polymerase activity"/>
    <property type="evidence" value="ECO:0007669"/>
    <property type="project" value="UniProtKB-KW"/>
</dbReference>
<comment type="similarity">
    <text evidence="1">Belongs to the RdRP family.</text>
</comment>
<dbReference type="GO" id="GO:0030422">
    <property type="term" value="P:siRNA processing"/>
    <property type="evidence" value="ECO:0007669"/>
    <property type="project" value="TreeGrafter"/>
</dbReference>
<evidence type="ECO:0000313" key="5">
    <source>
        <dbReference type="Proteomes" id="UP000469558"/>
    </source>
</evidence>
<dbReference type="Gene3D" id="1.10.8.790">
    <property type="entry name" value="RNA-dependent RNA polymerase, slab domain, helical subdomain-like"/>
    <property type="match status" value="1"/>
</dbReference>
<sequence>MPNTPSTRLWKNQEDIDQEIERIIKNLNDEWKLNLPLPKDVIGSPEKRGTHKEQKCYNAISFLACKREVMGPVKEFVVEADILYSKWVHKPRAERGVIPEANRRNPKPVTADERAKLLYVLHKILTEKSDAVKLQQAMSPRSWRQYSLGENPPTLDDSPLKFPSLKHDSKRPREDAVAENISKSKKVKTPEKSPEALSSKSANTMLPPTRGRSEVKDLTAWRSANTSFESNANSSIFSNSQSMRASMLPNTQETVPDPEEGGEGKEDLPAEANHTSSEFNPGSSFEAALATTSDPNGLMLGSELGASTVDDELSQDIGEIAIEPDVDLQGTMSKEDMLKERLEQIFSQPPSSLNPATFAVNYEVTRVFLYAGVPLTDVELQDLDLSTQHDHDYERLWKSLRNLPALIGKDLPEKSEPAAWNAAQTSNGFIQGPHGVVFSGSLRFNESDRTGPFFRLQLQPMKLDLAHRLGRRFGHDRFLELDMPSLNDRHVPDVLRELGDRGRDIVIEHLVDANHRLFGRTWKPFYCKPKDRKERKRDILTESTEETVAAAAHRVYLFAVDGRGFRIVRNALRDLPSPESHPRINIQELLNMVRPTRKNTHQPFLKLFARTSLALSKNNATIILERSQIHDKQDLTFGPEKEVMTDGAGRMSYTLALKVTTKLGLSYLPWGFQGRLGEAKGFWIIDHRDKAGEDWIEVYESQQKWKRSQKRGGESDDPSHRTFEVNRPSGPLKSADLNLQLLPLLIDRARNKPQMRQAIAKLPEDGLKRALEELKAGMDDAASLREWIGESNSNIKEKVKAGRVPFRAGLPSTIEDRLNHILESGFHPMTLKFVREMTRSLFKGKCDELKNRLNITVGKSTYAYMVPDFWGVLEPDEVYIDFSSFKDNVSGFAGVRLNGEEVLVARSPAHFVSDVQKVKAVVKVELMGLQDVVIFPIKGNPSLAQKLSGGDYDGDMAWICWEPSIVKNFETAEVPKMPDLVAEGYITEDKTKYHDLVKGQKDTVSYFLKKAFSFNMQESMLGICTSFKEGSCYFDKSADSLSGPPAVYMSTLLSSLVDQAKQGYLFDEDSWKRFKADRVKVIPKQPPLYKNKTGHLDPNAKHIIDYLKYVADETVEKALADFHSSMPASDSLYWDDDLTEPFADAMRYAIHNNDWKVMLDQLEVDLTPIKEEWRLHFAKKSNDESKATFAPFRDKIYEKFIAIQPRGNATLVQALTIPDGSRRHPDTSEWARLKASALFSSYTPTYVSNIVWWISGRQLCQIKASCSKDAAPHYVVPSMYKNLKPNKTIIKLSKAAGSGPSLPDGSGISTVGELDDADDDD</sequence>
<keyword evidence="5" id="KW-1185">Reference proteome</keyword>
<keyword evidence="1" id="KW-0808">Transferase</keyword>
<dbReference type="GO" id="GO:0031380">
    <property type="term" value="C:nuclear RNA-directed RNA polymerase complex"/>
    <property type="evidence" value="ECO:0007669"/>
    <property type="project" value="TreeGrafter"/>
</dbReference>
<feature type="compositionally biased region" description="Polar residues" evidence="2">
    <location>
        <begin position="273"/>
        <end position="283"/>
    </location>
</feature>
<dbReference type="GO" id="GO:0003723">
    <property type="term" value="F:RNA binding"/>
    <property type="evidence" value="ECO:0007669"/>
    <property type="project" value="UniProtKB-KW"/>
</dbReference>
<evidence type="ECO:0000313" key="4">
    <source>
        <dbReference type="EMBL" id="TVY83675.1"/>
    </source>
</evidence>
<feature type="region of interest" description="Disordered" evidence="2">
    <location>
        <begin position="706"/>
        <end position="730"/>
    </location>
</feature>
<evidence type="ECO:0000256" key="2">
    <source>
        <dbReference type="SAM" id="MobiDB-lite"/>
    </source>
</evidence>
<feature type="region of interest" description="Disordered" evidence="2">
    <location>
        <begin position="140"/>
        <end position="214"/>
    </location>
</feature>
<comment type="caution">
    <text evidence="4">The sequence shown here is derived from an EMBL/GenBank/DDBJ whole genome shotgun (WGS) entry which is preliminary data.</text>
</comment>
<dbReference type="PANTHER" id="PTHR23079:SF14">
    <property type="entry name" value="RNA-DEPENDENT RNA POLYMERASE"/>
    <property type="match status" value="1"/>
</dbReference>
<dbReference type="OrthoDB" id="10055769at2759"/>
<keyword evidence="1" id="KW-0548">Nucleotidyltransferase</keyword>
<reference evidence="4 5" key="1">
    <citation type="submission" date="2018-05" db="EMBL/GenBank/DDBJ databases">
        <title>Genome sequencing and assembly of the regulated plant pathogen Lachnellula willkommii and related sister species for the development of diagnostic species identification markers.</title>
        <authorList>
            <person name="Giroux E."/>
            <person name="Bilodeau G."/>
        </authorList>
    </citation>
    <scope>NUCLEOTIDE SEQUENCE [LARGE SCALE GENOMIC DNA]</scope>
    <source>
        <strain evidence="4 5">CBS 268.59</strain>
    </source>
</reference>
<organism evidence="4 5">
    <name type="scientific">Lachnellula suecica</name>
    <dbReference type="NCBI Taxonomy" id="602035"/>
    <lineage>
        <taxon>Eukaryota</taxon>
        <taxon>Fungi</taxon>
        <taxon>Dikarya</taxon>
        <taxon>Ascomycota</taxon>
        <taxon>Pezizomycotina</taxon>
        <taxon>Leotiomycetes</taxon>
        <taxon>Helotiales</taxon>
        <taxon>Lachnaceae</taxon>
        <taxon>Lachnellula</taxon>
    </lineage>
</organism>
<dbReference type="EC" id="2.7.7.48" evidence="1"/>
<feature type="compositionally biased region" description="Polar residues" evidence="2">
    <location>
        <begin position="196"/>
        <end position="206"/>
    </location>
</feature>
<dbReference type="PANTHER" id="PTHR23079">
    <property type="entry name" value="RNA-DEPENDENT RNA POLYMERASE"/>
    <property type="match status" value="1"/>
</dbReference>
<dbReference type="InterPro" id="IPR057596">
    <property type="entry name" value="RDRP_core"/>
</dbReference>
<dbReference type="EMBL" id="QGMK01000166">
    <property type="protein sequence ID" value="TVY83675.1"/>
    <property type="molecule type" value="Genomic_DNA"/>
</dbReference>
<dbReference type="Proteomes" id="UP000469558">
    <property type="component" value="Unassembled WGS sequence"/>
</dbReference>
<gene>
    <name evidence="4" type="primary">RDR2</name>
    <name evidence="4" type="ORF">LSUE1_G003101</name>
</gene>
<proteinExistence type="inferred from homology"/>
<feature type="region of interest" description="Disordered" evidence="2">
    <location>
        <begin position="1294"/>
        <end position="1321"/>
    </location>
</feature>
<dbReference type="InterPro" id="IPR007855">
    <property type="entry name" value="RDRP"/>
</dbReference>
<accession>A0A8T9CD23</accession>
<name>A0A8T9CD23_9HELO</name>
<protein>
    <recommendedName>
        <fullName evidence="1">RNA-dependent RNA polymerase</fullName>
        <ecNumber evidence="1">2.7.7.48</ecNumber>
    </recommendedName>
</protein>
<keyword evidence="1 4" id="KW-0696">RNA-directed RNA polymerase</keyword>
<feature type="domain" description="RDRP core" evidence="3">
    <location>
        <begin position="455"/>
        <end position="1108"/>
    </location>
</feature>
<evidence type="ECO:0000259" key="3">
    <source>
        <dbReference type="Pfam" id="PF05183"/>
    </source>
</evidence>